<organism evidence="3 4">
    <name type="scientific">Demequina litorisediminis</name>
    <dbReference type="NCBI Taxonomy" id="1849022"/>
    <lineage>
        <taxon>Bacteria</taxon>
        <taxon>Bacillati</taxon>
        <taxon>Actinomycetota</taxon>
        <taxon>Actinomycetes</taxon>
        <taxon>Micrococcales</taxon>
        <taxon>Demequinaceae</taxon>
        <taxon>Demequina</taxon>
    </lineage>
</organism>
<feature type="transmembrane region" description="Helical" evidence="1">
    <location>
        <begin position="157"/>
        <end position="174"/>
    </location>
</feature>
<evidence type="ECO:0000313" key="4">
    <source>
        <dbReference type="Proteomes" id="UP001157125"/>
    </source>
</evidence>
<sequence>MIAIVAHHYTVHGGVQDHTASAGTAIVLSSIGAFGKWGVDVFVLVSAFFMDRTPRRGKSLSSVYSQVLPVSWLILLTAAIVGIHLSPRDIQKGLFPVVFGEYWFVTSFVVLVLIAPYLSMVADALTGRQHRRLLLAGIALWSVLTLTDGVRLEISNLAWFALLYLMAAYVRRYPLPGDARLWGTVTIASAVLLATLPPLLASALIARGSAPATVGWAMDVYASAESPLAVASALAIVVWATKARPWASGVVNYWAAAAFGVYLIHDNPLVRRFVWDRFVDTSAAAGQWWLPLHAVAWTLAIYVACSLVIFALQPTVFRATHAVTERARVRIEARLARPDAAEGAPAQS</sequence>
<dbReference type="Proteomes" id="UP001157125">
    <property type="component" value="Unassembled WGS sequence"/>
</dbReference>
<reference evidence="4" key="1">
    <citation type="journal article" date="2019" name="Int. J. Syst. Evol. Microbiol.">
        <title>The Global Catalogue of Microorganisms (GCM) 10K type strain sequencing project: providing services to taxonomists for standard genome sequencing and annotation.</title>
        <authorList>
            <consortium name="The Broad Institute Genomics Platform"/>
            <consortium name="The Broad Institute Genome Sequencing Center for Infectious Disease"/>
            <person name="Wu L."/>
            <person name="Ma J."/>
        </authorList>
    </citation>
    <scope>NUCLEOTIDE SEQUENCE [LARGE SCALE GENOMIC DNA]</scope>
    <source>
        <strain evidence="4">NBRC 112299</strain>
    </source>
</reference>
<name>A0ABQ6IEP6_9MICO</name>
<dbReference type="Pfam" id="PF01757">
    <property type="entry name" value="Acyl_transf_3"/>
    <property type="match status" value="1"/>
</dbReference>
<proteinExistence type="predicted"/>
<feature type="domain" description="Acyltransferase 3" evidence="2">
    <location>
        <begin position="1"/>
        <end position="309"/>
    </location>
</feature>
<feature type="transmembrane region" description="Helical" evidence="1">
    <location>
        <begin position="133"/>
        <end position="151"/>
    </location>
</feature>
<feature type="transmembrane region" description="Helical" evidence="1">
    <location>
        <begin position="288"/>
        <end position="312"/>
    </location>
</feature>
<evidence type="ECO:0000313" key="3">
    <source>
        <dbReference type="EMBL" id="GMA36354.1"/>
    </source>
</evidence>
<feature type="transmembrane region" description="Helical" evidence="1">
    <location>
        <begin position="102"/>
        <end position="121"/>
    </location>
</feature>
<keyword evidence="4" id="KW-1185">Reference proteome</keyword>
<feature type="transmembrane region" description="Helical" evidence="1">
    <location>
        <begin position="220"/>
        <end position="239"/>
    </location>
</feature>
<keyword evidence="1" id="KW-1133">Transmembrane helix</keyword>
<feature type="transmembrane region" description="Helical" evidence="1">
    <location>
        <begin position="62"/>
        <end position="82"/>
    </location>
</feature>
<feature type="transmembrane region" description="Helical" evidence="1">
    <location>
        <begin position="25"/>
        <end position="50"/>
    </location>
</feature>
<protein>
    <submittedName>
        <fullName evidence="3">Membrane protein</fullName>
    </submittedName>
</protein>
<dbReference type="InterPro" id="IPR002656">
    <property type="entry name" value="Acyl_transf_3_dom"/>
</dbReference>
<evidence type="ECO:0000259" key="2">
    <source>
        <dbReference type="Pfam" id="PF01757"/>
    </source>
</evidence>
<keyword evidence="1" id="KW-0472">Membrane</keyword>
<feature type="transmembrane region" description="Helical" evidence="1">
    <location>
        <begin position="246"/>
        <end position="265"/>
    </location>
</feature>
<keyword evidence="1" id="KW-0812">Transmembrane</keyword>
<evidence type="ECO:0000256" key="1">
    <source>
        <dbReference type="SAM" id="Phobius"/>
    </source>
</evidence>
<comment type="caution">
    <text evidence="3">The sequence shown here is derived from an EMBL/GenBank/DDBJ whole genome shotgun (WGS) entry which is preliminary data.</text>
</comment>
<dbReference type="EMBL" id="BSUN01000001">
    <property type="protein sequence ID" value="GMA36354.1"/>
    <property type="molecule type" value="Genomic_DNA"/>
</dbReference>
<gene>
    <name evidence="3" type="ORF">GCM10025876_25580</name>
</gene>
<feature type="transmembrane region" description="Helical" evidence="1">
    <location>
        <begin position="181"/>
        <end position="200"/>
    </location>
</feature>
<accession>A0ABQ6IEP6</accession>